<gene>
    <name evidence="2" type="ORF">FKW77_002966</name>
</gene>
<proteinExistence type="predicted"/>
<name>A0A517LAN0_9PEZI</name>
<dbReference type="Proteomes" id="UP000316270">
    <property type="component" value="Chromosome 8"/>
</dbReference>
<keyword evidence="1" id="KW-0732">Signal</keyword>
<protein>
    <submittedName>
        <fullName evidence="2">Uncharacterized protein</fullName>
    </submittedName>
</protein>
<dbReference type="AlphaFoldDB" id="A0A517LAN0"/>
<keyword evidence="3" id="KW-1185">Reference proteome</keyword>
<evidence type="ECO:0000313" key="2">
    <source>
        <dbReference type="EMBL" id="QDS72675.1"/>
    </source>
</evidence>
<evidence type="ECO:0000256" key="1">
    <source>
        <dbReference type="SAM" id="SignalP"/>
    </source>
</evidence>
<evidence type="ECO:0000313" key="3">
    <source>
        <dbReference type="Proteomes" id="UP000316270"/>
    </source>
</evidence>
<feature type="signal peptide" evidence="1">
    <location>
        <begin position="1"/>
        <end position="18"/>
    </location>
</feature>
<accession>A0A517LAN0</accession>
<dbReference type="EMBL" id="CP042192">
    <property type="protein sequence ID" value="QDS72675.1"/>
    <property type="molecule type" value="Genomic_DNA"/>
</dbReference>
<sequence>MRISALLAFLSATVLVAAIPAADPIAEPLAKPIAGPALDDVMKVDFVVGCCNPKNKFAWKADATRYCCDQVKGAMVYTTNPPACGISAPEYAAYKGCCRYEGNQSGTPDWDACTP</sequence>
<organism evidence="2 3">
    <name type="scientific">Venturia effusa</name>
    <dbReference type="NCBI Taxonomy" id="50376"/>
    <lineage>
        <taxon>Eukaryota</taxon>
        <taxon>Fungi</taxon>
        <taxon>Dikarya</taxon>
        <taxon>Ascomycota</taxon>
        <taxon>Pezizomycotina</taxon>
        <taxon>Dothideomycetes</taxon>
        <taxon>Pleosporomycetidae</taxon>
        <taxon>Venturiales</taxon>
        <taxon>Venturiaceae</taxon>
        <taxon>Venturia</taxon>
    </lineage>
</organism>
<feature type="chain" id="PRO_5022226786" evidence="1">
    <location>
        <begin position="19"/>
        <end position="115"/>
    </location>
</feature>
<reference evidence="2 3" key="1">
    <citation type="submission" date="2019-07" db="EMBL/GenBank/DDBJ databases">
        <title>Finished genome of Venturia effusa.</title>
        <authorList>
            <person name="Young C.A."/>
            <person name="Cox M.P."/>
            <person name="Ganley A.R.D."/>
            <person name="David W.J."/>
        </authorList>
    </citation>
    <scope>NUCLEOTIDE SEQUENCE [LARGE SCALE GENOMIC DNA]</scope>
    <source>
        <strain evidence="3">albino</strain>
    </source>
</reference>